<dbReference type="PIRSF" id="PIRSF006281">
    <property type="entry name" value="MdoG"/>
    <property type="match status" value="1"/>
</dbReference>
<feature type="region of interest" description="Disordered" evidence="8">
    <location>
        <begin position="522"/>
        <end position="541"/>
    </location>
</feature>
<dbReference type="InterPro" id="IPR013783">
    <property type="entry name" value="Ig-like_fold"/>
</dbReference>
<dbReference type="Gene3D" id="2.70.98.10">
    <property type="match status" value="1"/>
</dbReference>
<name>A0ABP9QYI3_9GAMM</name>
<evidence type="ECO:0000313" key="10">
    <source>
        <dbReference type="EMBL" id="GAA5169489.1"/>
    </source>
</evidence>
<dbReference type="Pfam" id="PF04349">
    <property type="entry name" value="MdoG"/>
    <property type="match status" value="1"/>
</dbReference>
<evidence type="ECO:0000256" key="7">
    <source>
        <dbReference type="HAMAP-Rule" id="MF_01068"/>
    </source>
</evidence>
<comment type="pathway">
    <text evidence="3 7">Glycan metabolism; osmoregulated periplasmic glucan (OPG) biosynthesis.</text>
</comment>
<evidence type="ECO:0000256" key="8">
    <source>
        <dbReference type="SAM" id="MobiDB-lite"/>
    </source>
</evidence>
<accession>A0ABP9QYI3</accession>
<reference evidence="11" key="1">
    <citation type="journal article" date="2019" name="Int. J. Syst. Evol. Microbiol.">
        <title>The Global Catalogue of Microorganisms (GCM) 10K type strain sequencing project: providing services to taxonomists for standard genome sequencing and annotation.</title>
        <authorList>
            <consortium name="The Broad Institute Genomics Platform"/>
            <consortium name="The Broad Institute Genome Sequencing Center for Infectious Disease"/>
            <person name="Wu L."/>
            <person name="Ma J."/>
        </authorList>
    </citation>
    <scope>NUCLEOTIDE SEQUENCE [LARGE SCALE GENOMIC DNA]</scope>
    <source>
        <strain evidence="11">JCM 18472</strain>
    </source>
</reference>
<gene>
    <name evidence="7" type="primary">opgD</name>
    <name evidence="10" type="ORF">GCM10023342_01560</name>
</gene>
<keyword evidence="11" id="KW-1185">Reference proteome</keyword>
<evidence type="ECO:0000256" key="1">
    <source>
        <dbReference type="ARBA" id="ARBA00003985"/>
    </source>
</evidence>
<dbReference type="InterPro" id="IPR014718">
    <property type="entry name" value="GH-type_carb-bd"/>
</dbReference>
<feature type="chain" id="PRO_5044932055" description="Glucans biosynthesis protein D" evidence="7">
    <location>
        <begin position="26"/>
        <end position="541"/>
    </location>
</feature>
<dbReference type="SUPFAM" id="SSF74650">
    <property type="entry name" value="Galactose mutarotase-like"/>
    <property type="match status" value="1"/>
</dbReference>
<evidence type="ECO:0000256" key="2">
    <source>
        <dbReference type="ARBA" id="ARBA00004418"/>
    </source>
</evidence>
<organism evidence="10 11">
    <name type="scientific">Modicisalibacter zincidurans</name>
    <dbReference type="NCBI Taxonomy" id="1178777"/>
    <lineage>
        <taxon>Bacteria</taxon>
        <taxon>Pseudomonadati</taxon>
        <taxon>Pseudomonadota</taxon>
        <taxon>Gammaproteobacteria</taxon>
        <taxon>Oceanospirillales</taxon>
        <taxon>Halomonadaceae</taxon>
        <taxon>Modicisalibacter</taxon>
    </lineage>
</organism>
<dbReference type="EMBL" id="BAABKI010000002">
    <property type="protein sequence ID" value="GAA5169489.1"/>
    <property type="molecule type" value="Genomic_DNA"/>
</dbReference>
<dbReference type="RefSeq" id="WP_031383879.1">
    <property type="nucleotide sequence ID" value="NZ_BAABKI010000002.1"/>
</dbReference>
<evidence type="ECO:0000256" key="3">
    <source>
        <dbReference type="ARBA" id="ARBA00005001"/>
    </source>
</evidence>
<sequence precursor="true">MNRRDFLKATSVLGSAFLPISTVLAAVDGSTKTIGPSESFSFAWLKGLARYISNQASEGAKPNLPPELQDLSWDEYQAISFSKDQDIWADNAQSSFRAELFHLGLYFKKPVKIYEIVNGQAREIAYDPAMFDYGNSGIDGEKLPEDLGFAGFRLFYKSDWQRDMVAFLGASYFRAVSESMQYGMSARGLAIDTGLGKPEEFPDFTRFWLEQPADQSDVVNVYALLESDSVAGAYRFAITVNDGVVMEVDSALYPRKPIERLGVAPLTSMYMVGENDQQANWDWRTEIHDSDGLSMYTGNGEWLWRPLVNPPQLRFNAYADENPRGFGLLQRDRNFDHYQDDGVFYERRPSVWIEPKSGWGKGSIQLIEIPTLDETFDNIVAFWNPDEPIKPGSEMLFGYRIYWRDRPPAQPELARCVATRTGIGGEVGKIREYFSWRFVIDFQGGPFPFDADQDVEVVPVIENSAGRVEITSARPLNEIQGYRAMFDVVPPGDGTEPINLRVYLKAGDKPLTETWIYQWTPPPADDRDLHNPGHLLSEKQS</sequence>
<dbReference type="Proteomes" id="UP001500074">
    <property type="component" value="Unassembled WGS sequence"/>
</dbReference>
<feature type="compositionally biased region" description="Basic and acidic residues" evidence="8">
    <location>
        <begin position="524"/>
        <end position="541"/>
    </location>
</feature>
<dbReference type="InterPro" id="IPR007444">
    <property type="entry name" value="Glucan_biosyn_MdoG_C"/>
</dbReference>
<feature type="signal peptide" evidence="7">
    <location>
        <begin position="1"/>
        <end position="25"/>
    </location>
</feature>
<dbReference type="PANTHER" id="PTHR30504:SF3">
    <property type="entry name" value="GLUCANS BIOSYNTHESIS PROTEIN D"/>
    <property type="match status" value="1"/>
</dbReference>
<evidence type="ECO:0000313" key="11">
    <source>
        <dbReference type="Proteomes" id="UP001500074"/>
    </source>
</evidence>
<comment type="similarity">
    <text evidence="4 7">Belongs to the OpgD/OpgG family.</text>
</comment>
<keyword evidence="5 7" id="KW-0732">Signal</keyword>
<dbReference type="InterPro" id="IPR014756">
    <property type="entry name" value="Ig_E-set"/>
</dbReference>
<keyword evidence="6 7" id="KW-0574">Periplasm</keyword>
<dbReference type="PANTHER" id="PTHR30504">
    <property type="entry name" value="GLUCANS BIOSYNTHESIS PROTEIN"/>
    <property type="match status" value="1"/>
</dbReference>
<dbReference type="InterPro" id="IPR023724">
    <property type="entry name" value="Glucan_biosyn_MdoD"/>
</dbReference>
<dbReference type="HAMAP" id="MF_01068">
    <property type="entry name" value="MdoD_OpgD"/>
    <property type="match status" value="1"/>
</dbReference>
<comment type="subcellular location">
    <subcellularLocation>
        <location evidence="2 7">Periplasm</location>
    </subcellularLocation>
</comment>
<feature type="domain" description="Glucan biosynthesis periplasmic MdoG C-terminal" evidence="9">
    <location>
        <begin position="40"/>
        <end position="519"/>
    </location>
</feature>
<dbReference type="SUPFAM" id="SSF81296">
    <property type="entry name" value="E set domains"/>
    <property type="match status" value="1"/>
</dbReference>
<comment type="caution">
    <text evidence="10">The sequence shown here is derived from an EMBL/GenBank/DDBJ whole genome shotgun (WGS) entry which is preliminary data.</text>
</comment>
<protein>
    <recommendedName>
        <fullName evidence="7">Glucans biosynthesis protein D</fullName>
    </recommendedName>
</protein>
<evidence type="ECO:0000256" key="4">
    <source>
        <dbReference type="ARBA" id="ARBA00009284"/>
    </source>
</evidence>
<evidence type="ECO:0000259" key="9">
    <source>
        <dbReference type="Pfam" id="PF04349"/>
    </source>
</evidence>
<comment type="function">
    <text evidence="1 7">Probably involved in the control of the structural glucose backbone of osmoregulated periplasmic glucans (OPGs).</text>
</comment>
<evidence type="ECO:0000256" key="6">
    <source>
        <dbReference type="ARBA" id="ARBA00022764"/>
    </source>
</evidence>
<dbReference type="InterPro" id="IPR014438">
    <property type="entry name" value="Glucan_biosyn_MdoG/MdoD"/>
</dbReference>
<proteinExistence type="inferred from homology"/>
<dbReference type="InterPro" id="IPR011013">
    <property type="entry name" value="Gal_mutarotase_sf_dom"/>
</dbReference>
<dbReference type="Gene3D" id="2.60.40.10">
    <property type="entry name" value="Immunoglobulins"/>
    <property type="match status" value="1"/>
</dbReference>
<evidence type="ECO:0000256" key="5">
    <source>
        <dbReference type="ARBA" id="ARBA00022729"/>
    </source>
</evidence>